<dbReference type="Pfam" id="PF02826">
    <property type="entry name" value="2-Hacid_dh_C"/>
    <property type="match status" value="1"/>
</dbReference>
<dbReference type="InterPro" id="IPR006140">
    <property type="entry name" value="D-isomer_DH_NAD-bd"/>
</dbReference>
<dbReference type="PROSITE" id="PS00671">
    <property type="entry name" value="D_2_HYDROXYACID_DH_3"/>
    <property type="match status" value="1"/>
</dbReference>
<keyword evidence="1" id="KW-0560">Oxidoreductase</keyword>
<protein>
    <submittedName>
        <fullName evidence="3">Glyoxylate reductase/hydroxypyruvate reductase-like</fullName>
    </submittedName>
</protein>
<evidence type="ECO:0000313" key="3">
    <source>
        <dbReference type="EMBL" id="KAI6650920.1"/>
    </source>
</evidence>
<dbReference type="PANTHER" id="PTHR10996:SF277">
    <property type="entry name" value="GLYOXYLATE REDUCTASE_HYDROXYPYRUVATE REDUCTASE"/>
    <property type="match status" value="1"/>
</dbReference>
<dbReference type="InterPro" id="IPR036291">
    <property type="entry name" value="NAD(P)-bd_dom_sf"/>
</dbReference>
<dbReference type="Proteomes" id="UP001165289">
    <property type="component" value="Unassembled WGS sequence"/>
</dbReference>
<keyword evidence="4" id="KW-1185">Reference proteome</keyword>
<dbReference type="InterPro" id="IPR050223">
    <property type="entry name" value="D-isomer_2-hydroxyacid_DH"/>
</dbReference>
<dbReference type="AlphaFoldDB" id="A0AAV7JR55"/>
<dbReference type="Gene3D" id="3.40.50.720">
    <property type="entry name" value="NAD(P)-binding Rossmann-like Domain"/>
    <property type="match status" value="2"/>
</dbReference>
<evidence type="ECO:0000313" key="4">
    <source>
        <dbReference type="Proteomes" id="UP001165289"/>
    </source>
</evidence>
<organism evidence="3 4">
    <name type="scientific">Oopsacas minuta</name>
    <dbReference type="NCBI Taxonomy" id="111878"/>
    <lineage>
        <taxon>Eukaryota</taxon>
        <taxon>Metazoa</taxon>
        <taxon>Porifera</taxon>
        <taxon>Hexactinellida</taxon>
        <taxon>Hexasterophora</taxon>
        <taxon>Lyssacinosida</taxon>
        <taxon>Leucopsacidae</taxon>
        <taxon>Oopsacas</taxon>
    </lineage>
</organism>
<dbReference type="SUPFAM" id="SSF51735">
    <property type="entry name" value="NAD(P)-binding Rossmann-fold domains"/>
    <property type="match status" value="1"/>
</dbReference>
<dbReference type="GO" id="GO:0005829">
    <property type="term" value="C:cytosol"/>
    <property type="evidence" value="ECO:0007669"/>
    <property type="project" value="TreeGrafter"/>
</dbReference>
<reference evidence="3 4" key="1">
    <citation type="journal article" date="2023" name="BMC Biol.">
        <title>The compact genome of the sponge Oopsacas minuta (Hexactinellida) is lacking key metazoan core genes.</title>
        <authorList>
            <person name="Santini S."/>
            <person name="Schenkelaars Q."/>
            <person name="Jourda C."/>
            <person name="Duchesne M."/>
            <person name="Belahbib H."/>
            <person name="Rocher C."/>
            <person name="Selva M."/>
            <person name="Riesgo A."/>
            <person name="Vervoort M."/>
            <person name="Leys S.P."/>
            <person name="Kodjabachian L."/>
            <person name="Le Bivic A."/>
            <person name="Borchiellini C."/>
            <person name="Claverie J.M."/>
            <person name="Renard E."/>
        </authorList>
    </citation>
    <scope>NUCLEOTIDE SEQUENCE [LARGE SCALE GENOMIC DNA]</scope>
    <source>
        <strain evidence="3">SPO-2</strain>
    </source>
</reference>
<sequence>MKSTAIFINVSRGPVVNQDDLYEALVNKKILAAGIDVTTPEPSPPFHPLYQLDNCVITPHIACAEFESRNNLAILAVKNLLSGINEGAMQTPIDLSHLYSFRNGNC</sequence>
<dbReference type="GO" id="GO:0008465">
    <property type="term" value="F:hydroxypyruvate reductase (NADH) activity"/>
    <property type="evidence" value="ECO:0007669"/>
    <property type="project" value="TreeGrafter"/>
</dbReference>
<feature type="domain" description="D-isomer specific 2-hydroxyacid dehydrogenase NAD-binding" evidence="2">
    <location>
        <begin position="1"/>
        <end position="62"/>
    </location>
</feature>
<dbReference type="EMBL" id="JAKMXF010000309">
    <property type="protein sequence ID" value="KAI6650920.1"/>
    <property type="molecule type" value="Genomic_DNA"/>
</dbReference>
<name>A0AAV7JR55_9METZ</name>
<dbReference type="PANTHER" id="PTHR10996">
    <property type="entry name" value="2-HYDROXYACID DEHYDROGENASE-RELATED"/>
    <property type="match status" value="1"/>
</dbReference>
<comment type="caution">
    <text evidence="3">The sequence shown here is derived from an EMBL/GenBank/DDBJ whole genome shotgun (WGS) entry which is preliminary data.</text>
</comment>
<dbReference type="InterPro" id="IPR029753">
    <property type="entry name" value="D-isomer_DH_CS"/>
</dbReference>
<dbReference type="GO" id="GO:0051287">
    <property type="term" value="F:NAD binding"/>
    <property type="evidence" value="ECO:0007669"/>
    <property type="project" value="InterPro"/>
</dbReference>
<evidence type="ECO:0000256" key="1">
    <source>
        <dbReference type="ARBA" id="ARBA00023002"/>
    </source>
</evidence>
<proteinExistence type="predicted"/>
<accession>A0AAV7JR55</accession>
<evidence type="ECO:0000259" key="2">
    <source>
        <dbReference type="Pfam" id="PF02826"/>
    </source>
</evidence>
<gene>
    <name evidence="3" type="ORF">LOD99_5760</name>
</gene>
<dbReference type="GO" id="GO:0030267">
    <property type="term" value="F:glyoxylate reductase (NADPH) activity"/>
    <property type="evidence" value="ECO:0007669"/>
    <property type="project" value="TreeGrafter"/>
</dbReference>